<name>A0A0B6YVE6_9EUPU</name>
<evidence type="ECO:0000313" key="1">
    <source>
        <dbReference type="EMBL" id="CEK59420.1"/>
    </source>
</evidence>
<organism evidence="1">
    <name type="scientific">Arion vulgaris</name>
    <dbReference type="NCBI Taxonomy" id="1028688"/>
    <lineage>
        <taxon>Eukaryota</taxon>
        <taxon>Metazoa</taxon>
        <taxon>Spiralia</taxon>
        <taxon>Lophotrochozoa</taxon>
        <taxon>Mollusca</taxon>
        <taxon>Gastropoda</taxon>
        <taxon>Heterobranchia</taxon>
        <taxon>Euthyneura</taxon>
        <taxon>Panpulmonata</taxon>
        <taxon>Eupulmonata</taxon>
        <taxon>Stylommatophora</taxon>
        <taxon>Helicina</taxon>
        <taxon>Arionoidea</taxon>
        <taxon>Arionidae</taxon>
        <taxon>Arion</taxon>
    </lineage>
</organism>
<accession>A0A0B6YVE6</accession>
<reference evidence="1" key="1">
    <citation type="submission" date="2014-12" db="EMBL/GenBank/DDBJ databases">
        <title>Insight into the proteome of Arion vulgaris.</title>
        <authorList>
            <person name="Aradska J."/>
            <person name="Bulat T."/>
            <person name="Smidak R."/>
            <person name="Sarate P."/>
            <person name="Gangsoo J."/>
            <person name="Sialana F."/>
            <person name="Bilban M."/>
            <person name="Lubec G."/>
        </authorList>
    </citation>
    <scope>NUCLEOTIDE SEQUENCE</scope>
    <source>
        <tissue evidence="1">Skin</tissue>
    </source>
</reference>
<proteinExistence type="predicted"/>
<dbReference type="EMBL" id="HACG01012555">
    <property type="protein sequence ID" value="CEK59420.1"/>
    <property type="molecule type" value="Transcribed_RNA"/>
</dbReference>
<dbReference type="AlphaFoldDB" id="A0A0B6YVE6"/>
<protein>
    <submittedName>
        <fullName evidence="1">Uncharacterized protein</fullName>
    </submittedName>
</protein>
<sequence length="87" mass="9800">MMQWGQLMKHLVPNNTNILYSMMCMKSNPIHILLTGLCYKHNSCGGSEIIEYVTCIKVSTKGMRSISQTAAAFQKYKLVETDIGKLI</sequence>
<gene>
    <name evidence="1" type="primary">ORF36270</name>
</gene>